<dbReference type="EMBL" id="MDET01000012">
    <property type="protein sequence ID" value="OQM75787.1"/>
    <property type="molecule type" value="Genomic_DNA"/>
</dbReference>
<evidence type="ECO:0000256" key="3">
    <source>
        <dbReference type="SAM" id="MobiDB-lite"/>
    </source>
</evidence>
<evidence type="ECO:0000313" key="6">
    <source>
        <dbReference type="Proteomes" id="UP000191905"/>
    </source>
</evidence>
<dbReference type="InterPro" id="IPR008207">
    <property type="entry name" value="Sig_transdc_His_kin_Hpt_dom"/>
</dbReference>
<comment type="caution">
    <text evidence="5">The sequence shown here is derived from an EMBL/GenBank/DDBJ whole genome shotgun (WGS) entry which is preliminary data.</text>
</comment>
<keyword evidence="1" id="KW-0902">Two-component regulatory system</keyword>
<dbReference type="InterPro" id="IPR036641">
    <property type="entry name" value="HPT_dom_sf"/>
</dbReference>
<protein>
    <submittedName>
        <fullName evidence="5">Histidine kinase</fullName>
    </submittedName>
</protein>
<reference evidence="5 6" key="1">
    <citation type="journal article" date="2016" name="Int. J. Syst. Evol. Microbiol.">
        <title>Pseudaminobacter manganicus sp. nov., isolated from sludge of a manganese mine.</title>
        <authorList>
            <person name="Li J."/>
            <person name="Huang J."/>
            <person name="Liao S."/>
            <person name="Wang G."/>
        </authorList>
    </citation>
    <scope>NUCLEOTIDE SEQUENCE [LARGE SCALE GENOMIC DNA]</scope>
    <source>
        <strain evidence="5 6">JH-7</strain>
    </source>
</reference>
<accession>A0A1V8RRI5</accession>
<dbReference type="Proteomes" id="UP000191905">
    <property type="component" value="Unassembled WGS sequence"/>
</dbReference>
<organism evidence="5 6">
    <name type="scientific">Manganibacter manganicus</name>
    <dbReference type="NCBI Taxonomy" id="1873176"/>
    <lineage>
        <taxon>Bacteria</taxon>
        <taxon>Pseudomonadati</taxon>
        <taxon>Pseudomonadota</taxon>
        <taxon>Alphaproteobacteria</taxon>
        <taxon>Hyphomicrobiales</taxon>
        <taxon>Phyllobacteriaceae</taxon>
        <taxon>Manganibacter</taxon>
    </lineage>
</organism>
<dbReference type="GO" id="GO:0004672">
    <property type="term" value="F:protein kinase activity"/>
    <property type="evidence" value="ECO:0007669"/>
    <property type="project" value="UniProtKB-ARBA"/>
</dbReference>
<dbReference type="PROSITE" id="PS50894">
    <property type="entry name" value="HPT"/>
    <property type="match status" value="1"/>
</dbReference>
<dbReference type="AlphaFoldDB" id="A0A1V8RRI5"/>
<gene>
    <name evidence="5" type="ORF">BFN67_02410</name>
</gene>
<feature type="modified residue" description="Phosphohistidine" evidence="2">
    <location>
        <position position="71"/>
    </location>
</feature>
<feature type="region of interest" description="Disordered" evidence="3">
    <location>
        <begin position="1"/>
        <end position="22"/>
    </location>
</feature>
<dbReference type="GO" id="GO:0000160">
    <property type="term" value="P:phosphorelay signal transduction system"/>
    <property type="evidence" value="ECO:0007669"/>
    <property type="project" value="UniProtKB-KW"/>
</dbReference>
<keyword evidence="2" id="KW-0597">Phosphoprotein</keyword>
<evidence type="ECO:0000313" key="5">
    <source>
        <dbReference type="EMBL" id="OQM75787.1"/>
    </source>
</evidence>
<evidence type="ECO:0000256" key="2">
    <source>
        <dbReference type="PROSITE-ProRule" id="PRU00110"/>
    </source>
</evidence>
<dbReference type="Gene3D" id="1.20.120.160">
    <property type="entry name" value="HPT domain"/>
    <property type="match status" value="1"/>
</dbReference>
<dbReference type="Pfam" id="PF01627">
    <property type="entry name" value="Hpt"/>
    <property type="match status" value="1"/>
</dbReference>
<keyword evidence="6" id="KW-1185">Reference proteome</keyword>
<proteinExistence type="predicted"/>
<keyword evidence="5" id="KW-0808">Transferase</keyword>
<keyword evidence="5" id="KW-0418">Kinase</keyword>
<dbReference type="RefSeq" id="WP_080919337.1">
    <property type="nucleotide sequence ID" value="NZ_MDET01000012.1"/>
</dbReference>
<sequence length="121" mass="12990">MQESGVAFSRPGGETCGSAPLRPFDLEHLSRQTMGDRDLEREVLALFAQQVADVRDRIADADTKERISLAHGLKGSARGVGAFAVADCAAEIEKNPQDGPAIGRLATLIDEVRDFIAAINR</sequence>
<dbReference type="STRING" id="1873176.BFN67_02410"/>
<feature type="domain" description="HPt" evidence="4">
    <location>
        <begin position="32"/>
        <end position="121"/>
    </location>
</feature>
<dbReference type="SUPFAM" id="SSF47226">
    <property type="entry name" value="Histidine-containing phosphotransfer domain, HPT domain"/>
    <property type="match status" value="1"/>
</dbReference>
<evidence type="ECO:0000256" key="1">
    <source>
        <dbReference type="ARBA" id="ARBA00023012"/>
    </source>
</evidence>
<evidence type="ECO:0000259" key="4">
    <source>
        <dbReference type="PROSITE" id="PS50894"/>
    </source>
</evidence>
<dbReference type="OrthoDB" id="8454588at2"/>
<name>A0A1V8RRI5_9HYPH</name>